<dbReference type="GeneTree" id="ENSGT00960000186656"/>
<dbReference type="PANTHER" id="PTHR19971">
    <property type="entry name" value="SIGNAL-REGULATORY PROTEIN BETA"/>
    <property type="match status" value="1"/>
</dbReference>
<feature type="domain" description="Ig-like" evidence="4">
    <location>
        <begin position="28"/>
        <end position="126"/>
    </location>
</feature>
<evidence type="ECO:0000313" key="5">
    <source>
        <dbReference type="Ensembl" id="ENSMODP00000046175.1"/>
    </source>
</evidence>
<reference evidence="5" key="2">
    <citation type="submission" date="2025-08" db="UniProtKB">
        <authorList>
            <consortium name="Ensembl"/>
        </authorList>
    </citation>
    <scope>IDENTIFICATION</scope>
</reference>
<dbReference type="SUPFAM" id="SSF48726">
    <property type="entry name" value="Immunoglobulin"/>
    <property type="match status" value="1"/>
</dbReference>
<sequence length="232" mass="25418">VQWLPPLDSLGIGARRYRQDGGTQAQEPKVIVQSVSSVRATIGSSVTLPCTVISEVPGPVKWYKGRIYGKIIYSDKEPSPRGQRVKNTNSILDILISNITRQDEGAYLCVKFKKGNNGDEVVSIVSNTTLYIVDSQISSGVIVAATAGSVCLSLVFLALFCYFKRKTGQSPCSARFVCSRPEASKTNQPQKEPKGNKEIVYADLQPIEKSRQSMSPARVKGFHSEYATIQLQ</sequence>
<protein>
    <recommendedName>
        <fullName evidence="4">Ig-like domain-containing protein</fullName>
    </recommendedName>
</protein>
<dbReference type="InterPro" id="IPR003599">
    <property type="entry name" value="Ig_sub"/>
</dbReference>
<dbReference type="InterPro" id="IPR003598">
    <property type="entry name" value="Ig_sub2"/>
</dbReference>
<keyword evidence="6" id="KW-1185">Reference proteome</keyword>
<accession>A0A5F8GF83</accession>
<evidence type="ECO:0000256" key="1">
    <source>
        <dbReference type="ARBA" id="ARBA00023157"/>
    </source>
</evidence>
<dbReference type="SMART" id="SM00408">
    <property type="entry name" value="IGc2"/>
    <property type="match status" value="1"/>
</dbReference>
<keyword evidence="1" id="KW-1015">Disulfide bond</keyword>
<feature type="transmembrane region" description="Helical" evidence="3">
    <location>
        <begin position="141"/>
        <end position="163"/>
    </location>
</feature>
<dbReference type="PROSITE" id="PS50835">
    <property type="entry name" value="IG_LIKE"/>
    <property type="match status" value="1"/>
</dbReference>
<dbReference type="AlphaFoldDB" id="A0A5F8GF83"/>
<dbReference type="STRING" id="13616.ENSMODP00000046175"/>
<evidence type="ECO:0000256" key="2">
    <source>
        <dbReference type="ARBA" id="ARBA00023180"/>
    </source>
</evidence>
<dbReference type="Pfam" id="PF07686">
    <property type="entry name" value="V-set"/>
    <property type="match status" value="1"/>
</dbReference>
<dbReference type="InterPro" id="IPR007110">
    <property type="entry name" value="Ig-like_dom"/>
</dbReference>
<dbReference type="OMA" id="TDFTIFI"/>
<organism evidence="5 6">
    <name type="scientific">Monodelphis domestica</name>
    <name type="common">Gray short-tailed opossum</name>
    <dbReference type="NCBI Taxonomy" id="13616"/>
    <lineage>
        <taxon>Eukaryota</taxon>
        <taxon>Metazoa</taxon>
        <taxon>Chordata</taxon>
        <taxon>Craniata</taxon>
        <taxon>Vertebrata</taxon>
        <taxon>Euteleostomi</taxon>
        <taxon>Mammalia</taxon>
        <taxon>Metatheria</taxon>
        <taxon>Didelphimorphia</taxon>
        <taxon>Didelphidae</taxon>
        <taxon>Monodelphis</taxon>
    </lineage>
</organism>
<dbReference type="Proteomes" id="UP000002280">
    <property type="component" value="Chromosome 1"/>
</dbReference>
<dbReference type="InterPro" id="IPR013783">
    <property type="entry name" value="Ig-like_fold"/>
</dbReference>
<reference evidence="5 6" key="1">
    <citation type="journal article" date="2007" name="Nature">
        <title>Genome of the marsupial Monodelphis domestica reveals innovation in non-coding sequences.</title>
        <authorList>
            <person name="Mikkelsen T.S."/>
            <person name="Wakefield M.J."/>
            <person name="Aken B."/>
            <person name="Amemiya C.T."/>
            <person name="Chang J.L."/>
            <person name="Duke S."/>
            <person name="Garber M."/>
            <person name="Gentles A.J."/>
            <person name="Goodstadt L."/>
            <person name="Heger A."/>
            <person name="Jurka J."/>
            <person name="Kamal M."/>
            <person name="Mauceli E."/>
            <person name="Searle S.M."/>
            <person name="Sharpe T."/>
            <person name="Baker M.L."/>
            <person name="Batzer M.A."/>
            <person name="Benos P.V."/>
            <person name="Belov K."/>
            <person name="Clamp M."/>
            <person name="Cook A."/>
            <person name="Cuff J."/>
            <person name="Das R."/>
            <person name="Davidow L."/>
            <person name="Deakin J.E."/>
            <person name="Fazzari M.J."/>
            <person name="Glass J.L."/>
            <person name="Grabherr M."/>
            <person name="Greally J.M."/>
            <person name="Gu W."/>
            <person name="Hore T.A."/>
            <person name="Huttley G.A."/>
            <person name="Kleber M."/>
            <person name="Jirtle R.L."/>
            <person name="Koina E."/>
            <person name="Lee J.T."/>
            <person name="Mahony S."/>
            <person name="Marra M.A."/>
            <person name="Miller R.D."/>
            <person name="Nicholls R.D."/>
            <person name="Oda M."/>
            <person name="Papenfuss A.T."/>
            <person name="Parra Z.E."/>
            <person name="Pollock D.D."/>
            <person name="Ray D.A."/>
            <person name="Schein J.E."/>
            <person name="Speed T.P."/>
            <person name="Thompson K."/>
            <person name="VandeBerg J.L."/>
            <person name="Wade C.M."/>
            <person name="Walker J.A."/>
            <person name="Waters P.D."/>
            <person name="Webber C."/>
            <person name="Weidman J.R."/>
            <person name="Xie X."/>
            <person name="Zody M.C."/>
            <person name="Baldwin J."/>
            <person name="Abdouelleil A."/>
            <person name="Abdulkadir J."/>
            <person name="Abebe A."/>
            <person name="Abera B."/>
            <person name="Abreu J."/>
            <person name="Acer S.C."/>
            <person name="Aftuck L."/>
            <person name="Alexander A."/>
            <person name="An P."/>
            <person name="Anderson E."/>
            <person name="Anderson S."/>
            <person name="Arachi H."/>
            <person name="Azer M."/>
            <person name="Bachantsang P."/>
            <person name="Barry A."/>
            <person name="Bayul T."/>
            <person name="Berlin A."/>
            <person name="Bessette D."/>
            <person name="Bloom T."/>
            <person name="Bloom T."/>
            <person name="Boguslavskiy L."/>
            <person name="Bonnet C."/>
            <person name="Boukhgalter B."/>
            <person name="Bourzgui I."/>
            <person name="Brown A."/>
            <person name="Cahill P."/>
            <person name="Channer S."/>
            <person name="Cheshatsang Y."/>
            <person name="Chuda L."/>
            <person name="Citroen M."/>
            <person name="Collymore A."/>
            <person name="Cooke P."/>
            <person name="Costello M."/>
            <person name="D'Aco K."/>
            <person name="Daza R."/>
            <person name="De Haan G."/>
            <person name="DeGray S."/>
            <person name="DeMaso C."/>
            <person name="Dhargay N."/>
            <person name="Dooley K."/>
            <person name="Dooley E."/>
            <person name="Doricent M."/>
            <person name="Dorje P."/>
            <person name="Dorjee K."/>
            <person name="Dupes A."/>
            <person name="Elong R."/>
            <person name="Falk J."/>
            <person name="Farina A."/>
            <person name="Faro S."/>
            <person name="Ferguson D."/>
            <person name="Fisher S."/>
            <person name="Foley C.D."/>
            <person name="Franke A."/>
            <person name="Friedrich D."/>
            <person name="Gadbois L."/>
            <person name="Gearin G."/>
            <person name="Gearin C.R."/>
            <person name="Giannoukos G."/>
            <person name="Goode T."/>
            <person name="Graham J."/>
            <person name="Grandbois E."/>
            <person name="Grewal S."/>
            <person name="Gyaltsen K."/>
            <person name="Hafez N."/>
            <person name="Hagos B."/>
            <person name="Hall J."/>
            <person name="Henson C."/>
            <person name="Hollinger A."/>
            <person name="Honan T."/>
            <person name="Huard M.D."/>
            <person name="Hughes L."/>
            <person name="Hurhula B."/>
            <person name="Husby M.E."/>
            <person name="Kamat A."/>
            <person name="Kanga B."/>
            <person name="Kashin S."/>
            <person name="Khazanovich D."/>
            <person name="Kisner P."/>
            <person name="Lance K."/>
            <person name="Lara M."/>
            <person name="Lee W."/>
            <person name="Lennon N."/>
            <person name="Letendre F."/>
            <person name="LeVine R."/>
            <person name="Lipovsky A."/>
            <person name="Liu X."/>
            <person name="Liu J."/>
            <person name="Liu S."/>
            <person name="Lokyitsang T."/>
            <person name="Lokyitsang Y."/>
            <person name="Lubonja R."/>
            <person name="Lui A."/>
            <person name="MacDonald P."/>
            <person name="Magnisalis V."/>
            <person name="Maru K."/>
            <person name="Matthews C."/>
            <person name="McCusker W."/>
            <person name="McDonough S."/>
            <person name="Mehta T."/>
            <person name="Meldrim J."/>
            <person name="Meneus L."/>
            <person name="Mihai O."/>
            <person name="Mihalev A."/>
            <person name="Mihova T."/>
            <person name="Mittelman R."/>
            <person name="Mlenga V."/>
            <person name="Montmayeur A."/>
            <person name="Mulrain L."/>
            <person name="Navidi A."/>
            <person name="Naylor J."/>
            <person name="Negash T."/>
            <person name="Nguyen T."/>
            <person name="Nguyen N."/>
            <person name="Nicol R."/>
            <person name="Norbu C."/>
            <person name="Norbu N."/>
            <person name="Novod N."/>
            <person name="O'Neill B."/>
            <person name="Osman S."/>
            <person name="Markiewicz E."/>
            <person name="Oyono O.L."/>
            <person name="Patti C."/>
            <person name="Phunkhang P."/>
            <person name="Pierre F."/>
            <person name="Priest M."/>
            <person name="Raghuraman S."/>
            <person name="Rege F."/>
            <person name="Reyes R."/>
            <person name="Rise C."/>
            <person name="Rogov P."/>
            <person name="Ross K."/>
            <person name="Ryan E."/>
            <person name="Settipalli S."/>
            <person name="Shea T."/>
            <person name="Sherpa N."/>
            <person name="Shi L."/>
            <person name="Shih D."/>
            <person name="Sparrow T."/>
            <person name="Spaulding J."/>
            <person name="Stalker J."/>
            <person name="Stange-Thomann N."/>
            <person name="Stavropoulos S."/>
            <person name="Stone C."/>
            <person name="Strader C."/>
            <person name="Tesfaye S."/>
            <person name="Thomson T."/>
            <person name="Thoulutsang Y."/>
            <person name="Thoulutsang D."/>
            <person name="Topham K."/>
            <person name="Topping I."/>
            <person name="Tsamla T."/>
            <person name="Vassiliev H."/>
            <person name="Vo A."/>
            <person name="Wangchuk T."/>
            <person name="Wangdi T."/>
            <person name="Weiand M."/>
            <person name="Wilkinson J."/>
            <person name="Wilson A."/>
            <person name="Yadav S."/>
            <person name="Young G."/>
            <person name="Yu Q."/>
            <person name="Zembek L."/>
            <person name="Zhong D."/>
            <person name="Zimmer A."/>
            <person name="Zwirko Z."/>
            <person name="Jaffe D.B."/>
            <person name="Alvarez P."/>
            <person name="Brockman W."/>
            <person name="Butler J."/>
            <person name="Chin C."/>
            <person name="Gnerre S."/>
            <person name="MacCallum I."/>
            <person name="Graves J.A."/>
            <person name="Ponting C.P."/>
            <person name="Breen M."/>
            <person name="Samollow P.B."/>
            <person name="Lander E.S."/>
            <person name="Lindblad-Toh K."/>
        </authorList>
    </citation>
    <scope>NUCLEOTIDE SEQUENCE [LARGE SCALE GENOMIC DNA]</scope>
</reference>
<dbReference type="InterPro" id="IPR051755">
    <property type="entry name" value="Ig-like_CS_Receptor"/>
</dbReference>
<keyword evidence="2" id="KW-0325">Glycoprotein</keyword>
<evidence type="ECO:0000313" key="6">
    <source>
        <dbReference type="Proteomes" id="UP000002280"/>
    </source>
</evidence>
<keyword evidence="3" id="KW-1133">Transmembrane helix</keyword>
<dbReference type="InterPro" id="IPR013106">
    <property type="entry name" value="Ig_V-set"/>
</dbReference>
<evidence type="ECO:0000256" key="3">
    <source>
        <dbReference type="SAM" id="Phobius"/>
    </source>
</evidence>
<name>A0A5F8GF83_MONDO</name>
<dbReference type="Gene3D" id="2.60.40.10">
    <property type="entry name" value="Immunoglobulins"/>
    <property type="match status" value="1"/>
</dbReference>
<dbReference type="InterPro" id="IPR036179">
    <property type="entry name" value="Ig-like_dom_sf"/>
</dbReference>
<dbReference type="Ensembl" id="ENSMODT00000065565.1">
    <property type="protein sequence ID" value="ENSMODP00000046175.1"/>
    <property type="gene ID" value="ENSMODG00000046231.1"/>
</dbReference>
<dbReference type="InParanoid" id="A0A5F8GF83"/>
<keyword evidence="3" id="KW-0812">Transmembrane</keyword>
<evidence type="ECO:0000259" key="4">
    <source>
        <dbReference type="PROSITE" id="PS50835"/>
    </source>
</evidence>
<dbReference type="SMART" id="SM00409">
    <property type="entry name" value="IG"/>
    <property type="match status" value="1"/>
</dbReference>
<dbReference type="Bgee" id="ENSMODG00000046231">
    <property type="expression patterns" value="Expressed in skeleton of lower jaw and 20 other cell types or tissues"/>
</dbReference>
<reference evidence="5" key="3">
    <citation type="submission" date="2025-09" db="UniProtKB">
        <authorList>
            <consortium name="Ensembl"/>
        </authorList>
    </citation>
    <scope>IDENTIFICATION</scope>
</reference>
<keyword evidence="3" id="KW-0472">Membrane</keyword>
<proteinExistence type="predicted"/>
<dbReference type="GO" id="GO:0005886">
    <property type="term" value="C:plasma membrane"/>
    <property type="evidence" value="ECO:0000318"/>
    <property type="project" value="GO_Central"/>
</dbReference>